<organism evidence="5 6">
    <name type="scientific">Thermohalobaculum xanthum</name>
    <dbReference type="NCBI Taxonomy" id="2753746"/>
    <lineage>
        <taxon>Bacteria</taxon>
        <taxon>Pseudomonadati</taxon>
        <taxon>Pseudomonadota</taxon>
        <taxon>Alphaproteobacteria</taxon>
        <taxon>Rhodobacterales</taxon>
        <taxon>Paracoccaceae</taxon>
        <taxon>Thermohalobaculum</taxon>
    </lineage>
</organism>
<keyword evidence="1" id="KW-0378">Hydrolase</keyword>
<dbReference type="GO" id="GO:0050334">
    <property type="term" value="F:thiaminase activity"/>
    <property type="evidence" value="ECO:0007669"/>
    <property type="project" value="UniProtKB-UniRule"/>
</dbReference>
<dbReference type="EC" id="3.5.99.2" evidence="1"/>
<feature type="active site" description="Proton donor" evidence="2">
    <location>
        <position position="206"/>
    </location>
</feature>
<protein>
    <recommendedName>
        <fullName evidence="1">Aminopyrimidine aminohydrolase</fullName>
        <ecNumber evidence="1">3.5.99.2</ecNumber>
    </recommendedName>
</protein>
<dbReference type="AlphaFoldDB" id="A0A8J7M751"/>
<evidence type="ECO:0000313" key="5">
    <source>
        <dbReference type="EMBL" id="MBK0399082.1"/>
    </source>
</evidence>
<dbReference type="InterPro" id="IPR016084">
    <property type="entry name" value="Haem_Oase-like_multi-hlx"/>
</dbReference>
<dbReference type="GO" id="GO:0005829">
    <property type="term" value="C:cytosol"/>
    <property type="evidence" value="ECO:0007669"/>
    <property type="project" value="TreeGrafter"/>
</dbReference>
<name>A0A8J7M751_9RHOB</name>
<dbReference type="Pfam" id="PF03070">
    <property type="entry name" value="TENA_THI-4"/>
    <property type="match status" value="1"/>
</dbReference>
<feature type="binding site" evidence="3">
    <location>
        <position position="82"/>
    </location>
    <ligand>
        <name>substrate</name>
    </ligand>
</feature>
<comment type="pathway">
    <text evidence="1">Cofactor biosynthesis; thiamine diphosphate biosynthesis.</text>
</comment>
<dbReference type="GO" id="GO:0009228">
    <property type="term" value="P:thiamine biosynthetic process"/>
    <property type="evidence" value="ECO:0007669"/>
    <property type="project" value="UniProtKB-KW"/>
</dbReference>
<feature type="domain" description="Thiaminase-2/PQQC" evidence="4">
    <location>
        <begin position="11"/>
        <end position="215"/>
    </location>
</feature>
<comment type="similarity">
    <text evidence="1">Belongs to the TenA family.</text>
</comment>
<dbReference type="PANTHER" id="PTHR43198">
    <property type="entry name" value="BIFUNCTIONAL TH2 PROTEIN"/>
    <property type="match status" value="1"/>
</dbReference>
<comment type="catalytic activity">
    <reaction evidence="1">
        <text>thiamine + H2O = 5-(2-hydroxyethyl)-4-methylthiazole + 4-amino-5-hydroxymethyl-2-methylpyrimidine + H(+)</text>
        <dbReference type="Rhea" id="RHEA:17509"/>
        <dbReference type="ChEBI" id="CHEBI:15377"/>
        <dbReference type="ChEBI" id="CHEBI:15378"/>
        <dbReference type="ChEBI" id="CHEBI:16892"/>
        <dbReference type="ChEBI" id="CHEBI:17957"/>
        <dbReference type="ChEBI" id="CHEBI:18385"/>
        <dbReference type="EC" id="3.5.99.2"/>
    </reaction>
</comment>
<dbReference type="Proteomes" id="UP000655420">
    <property type="component" value="Unassembled WGS sequence"/>
</dbReference>
<accession>A0A8J7M751</accession>
<keyword evidence="6" id="KW-1185">Reference proteome</keyword>
<reference evidence="5" key="1">
    <citation type="submission" date="2020-12" db="EMBL/GenBank/DDBJ databases">
        <title>Bacterial taxonomy.</title>
        <authorList>
            <person name="Pan X."/>
        </authorList>
    </citation>
    <scope>NUCLEOTIDE SEQUENCE</scope>
    <source>
        <strain evidence="5">M0105</strain>
    </source>
</reference>
<dbReference type="InterPro" id="IPR050967">
    <property type="entry name" value="Thiamine_Salvage_TenA"/>
</dbReference>
<evidence type="ECO:0000313" key="6">
    <source>
        <dbReference type="Proteomes" id="UP000655420"/>
    </source>
</evidence>
<keyword evidence="1" id="KW-0784">Thiamine biosynthesis</keyword>
<comment type="catalytic activity">
    <reaction evidence="1">
        <text>4-amino-5-aminomethyl-2-methylpyrimidine + H2O = 4-amino-5-hydroxymethyl-2-methylpyrimidine + NH4(+)</text>
        <dbReference type="Rhea" id="RHEA:31799"/>
        <dbReference type="ChEBI" id="CHEBI:15377"/>
        <dbReference type="ChEBI" id="CHEBI:16892"/>
        <dbReference type="ChEBI" id="CHEBI:28938"/>
        <dbReference type="ChEBI" id="CHEBI:63416"/>
        <dbReference type="EC" id="3.5.99.2"/>
    </reaction>
</comment>
<dbReference type="InterPro" id="IPR026285">
    <property type="entry name" value="TenA_E"/>
</dbReference>
<comment type="function">
    <text evidence="1">Catalyzes an amino-pyrimidine hydrolysis reaction at the C5' of the pyrimidine moiety of thiamine compounds, a reaction that is part of a thiamine salvage pathway. Thus, catalyzes the conversion of 4-amino-5-aminomethyl-2-methylpyrimidine to 4-amino-5-hydroxymethyl-2-methylpyrimidine (HMP).</text>
</comment>
<evidence type="ECO:0000256" key="2">
    <source>
        <dbReference type="PIRSR" id="PIRSR003170-1"/>
    </source>
</evidence>
<gene>
    <name evidence="5" type="ORF">H0I76_07770</name>
</gene>
<dbReference type="PIRSF" id="PIRSF003170">
    <property type="entry name" value="Pet18p"/>
    <property type="match status" value="1"/>
</dbReference>
<evidence type="ECO:0000256" key="3">
    <source>
        <dbReference type="PIRSR" id="PIRSR003170-2"/>
    </source>
</evidence>
<dbReference type="CDD" id="cd19358">
    <property type="entry name" value="TenA_E_Spr0628-like"/>
    <property type="match status" value="1"/>
</dbReference>
<dbReference type="UniPathway" id="UPA00060"/>
<feature type="binding site" evidence="3">
    <location>
        <position position="44"/>
    </location>
    <ligand>
        <name>substrate</name>
    </ligand>
</feature>
<dbReference type="EMBL" id="JAEHHL010000004">
    <property type="protein sequence ID" value="MBK0399082.1"/>
    <property type="molecule type" value="Genomic_DNA"/>
</dbReference>
<proteinExistence type="inferred from homology"/>
<evidence type="ECO:0000256" key="1">
    <source>
        <dbReference type="PIRNR" id="PIRNR003170"/>
    </source>
</evidence>
<dbReference type="SUPFAM" id="SSF48613">
    <property type="entry name" value="Heme oxygenase-like"/>
    <property type="match status" value="1"/>
</dbReference>
<sequence>MTPSQTLRAAHSAEWEAIAGHPFTIALAGGSLPPARLAWYLVQDYAFIDGFVRLAASAIATAPSLADSVPLAQFLAVITGPENTYFQRAFDLLDVPRADRVAPRLAPQTKAFQALMAEAAASGEYGRMIAVLTVAEWSYLSWATPHNPPAPDLPFQFAEWITLHAGPGFEAVVAYLRGQLDAAWERADPDLRARMQADFARAVRLERAFFDAAWQAG</sequence>
<dbReference type="InterPro" id="IPR004305">
    <property type="entry name" value="Thiaminase-2/PQQC"/>
</dbReference>
<dbReference type="PANTHER" id="PTHR43198:SF2">
    <property type="entry name" value="SI:CH1073-67J19.1-RELATED"/>
    <property type="match status" value="1"/>
</dbReference>
<evidence type="ECO:0000259" key="4">
    <source>
        <dbReference type="Pfam" id="PF03070"/>
    </source>
</evidence>
<dbReference type="RefSeq" id="WP_200609007.1">
    <property type="nucleotide sequence ID" value="NZ_JAEHHL010000004.1"/>
</dbReference>
<comment type="caution">
    <text evidence="5">The sequence shown here is derived from an EMBL/GenBank/DDBJ whole genome shotgun (WGS) entry which is preliminary data.</text>
</comment>
<dbReference type="GO" id="GO:0009229">
    <property type="term" value="P:thiamine diphosphate biosynthetic process"/>
    <property type="evidence" value="ECO:0007669"/>
    <property type="project" value="UniProtKB-UniPathway"/>
</dbReference>
<feature type="binding site" evidence="3">
    <location>
        <position position="136"/>
    </location>
    <ligand>
        <name>substrate</name>
    </ligand>
</feature>
<dbReference type="Gene3D" id="1.20.910.10">
    <property type="entry name" value="Heme oxygenase-like"/>
    <property type="match status" value="1"/>
</dbReference>